<sequence>MPLPATPAGRNCPLAYSYGPGVFVREPDLVAPTLYAIGGLYGNRFALDAIDALAARETVTPQLVFNGDFHWFDRDAVVFAEVQRRVLQHVALRGNVETELAADDDAAGCGCGYPDDVSDGVVERSNQIIAILRATATQALGEQRTDLAALPMQLLAQVGDARIGIVHGDASSLAGWDFARERLDDPCRRAINEQFFRKSEVTLFASSHTCLPALRRFKVEGRECGVINNGAAGLPNFSATQFGIISRIATTPAPDDLRVLYERVFRTDGQDLYVAAVALEFDQAGWRAQFLRDWPEGSPAHTGYLQRIDHGPSYLPAQAYPPGFK</sequence>
<dbReference type="EMBL" id="BAAAZE010000002">
    <property type="protein sequence ID" value="GAA4013110.1"/>
    <property type="molecule type" value="Genomic_DNA"/>
</dbReference>
<keyword evidence="2" id="KW-1185">Reference proteome</keyword>
<organism evidence="1 2">
    <name type="scientific">Actimicrobium antarcticum</name>
    <dbReference type="NCBI Taxonomy" id="1051899"/>
    <lineage>
        <taxon>Bacteria</taxon>
        <taxon>Pseudomonadati</taxon>
        <taxon>Pseudomonadota</taxon>
        <taxon>Betaproteobacteria</taxon>
        <taxon>Burkholderiales</taxon>
        <taxon>Oxalobacteraceae</taxon>
        <taxon>Actimicrobium</taxon>
    </lineage>
</organism>
<accession>A0ABP7SLD9</accession>
<proteinExistence type="predicted"/>
<dbReference type="SUPFAM" id="SSF56300">
    <property type="entry name" value="Metallo-dependent phosphatases"/>
    <property type="match status" value="1"/>
</dbReference>
<dbReference type="Proteomes" id="UP001501353">
    <property type="component" value="Unassembled WGS sequence"/>
</dbReference>
<name>A0ABP7SLD9_9BURK</name>
<comment type="caution">
    <text evidence="1">The sequence shown here is derived from an EMBL/GenBank/DDBJ whole genome shotgun (WGS) entry which is preliminary data.</text>
</comment>
<evidence type="ECO:0000313" key="1">
    <source>
        <dbReference type="EMBL" id="GAA4013110.1"/>
    </source>
</evidence>
<dbReference type="InterPro" id="IPR029052">
    <property type="entry name" value="Metallo-depent_PP-like"/>
</dbReference>
<dbReference type="Gene3D" id="3.60.21.10">
    <property type="match status" value="1"/>
</dbReference>
<protein>
    <recommendedName>
        <fullName evidence="3">Calcineurin-like phosphoesterase domain-containing protein</fullName>
    </recommendedName>
</protein>
<gene>
    <name evidence="1" type="ORF">GCM10022212_03860</name>
</gene>
<evidence type="ECO:0000313" key="2">
    <source>
        <dbReference type="Proteomes" id="UP001501353"/>
    </source>
</evidence>
<reference evidence="2" key="1">
    <citation type="journal article" date="2019" name="Int. J. Syst. Evol. Microbiol.">
        <title>The Global Catalogue of Microorganisms (GCM) 10K type strain sequencing project: providing services to taxonomists for standard genome sequencing and annotation.</title>
        <authorList>
            <consortium name="The Broad Institute Genomics Platform"/>
            <consortium name="The Broad Institute Genome Sequencing Center for Infectious Disease"/>
            <person name="Wu L."/>
            <person name="Ma J."/>
        </authorList>
    </citation>
    <scope>NUCLEOTIDE SEQUENCE [LARGE SCALE GENOMIC DNA]</scope>
    <source>
        <strain evidence="2">JCM 16673</strain>
    </source>
</reference>
<evidence type="ECO:0008006" key="3">
    <source>
        <dbReference type="Google" id="ProtNLM"/>
    </source>
</evidence>